<evidence type="ECO:0000256" key="4">
    <source>
        <dbReference type="ARBA" id="ARBA00022980"/>
    </source>
</evidence>
<organism evidence="7">
    <name type="scientific">marine metagenome</name>
    <dbReference type="NCBI Taxonomy" id="408172"/>
    <lineage>
        <taxon>unclassified sequences</taxon>
        <taxon>metagenomes</taxon>
        <taxon>ecological metagenomes</taxon>
    </lineage>
</organism>
<dbReference type="PROSITE" id="PS50881">
    <property type="entry name" value="S5_DSRBD"/>
    <property type="match status" value="1"/>
</dbReference>
<dbReference type="GO" id="GO:0003735">
    <property type="term" value="F:structural constituent of ribosome"/>
    <property type="evidence" value="ECO:0007669"/>
    <property type="project" value="InterPro"/>
</dbReference>
<dbReference type="Gene3D" id="3.30.160.20">
    <property type="match status" value="1"/>
</dbReference>
<gene>
    <name evidence="7" type="ORF">METZ01_LOCUS37558</name>
</gene>
<feature type="domain" description="S5 DRBM" evidence="6">
    <location>
        <begin position="10"/>
        <end position="73"/>
    </location>
</feature>
<dbReference type="SUPFAM" id="SSF54211">
    <property type="entry name" value="Ribosomal protein S5 domain 2-like"/>
    <property type="match status" value="1"/>
</dbReference>
<dbReference type="Gene3D" id="3.30.230.10">
    <property type="match status" value="1"/>
</dbReference>
<dbReference type="PANTHER" id="PTHR48277">
    <property type="entry name" value="MITOCHONDRIAL RIBOSOMAL PROTEIN S5"/>
    <property type="match status" value="1"/>
</dbReference>
<dbReference type="AlphaFoldDB" id="A0A381R0E9"/>
<dbReference type="InterPro" id="IPR000851">
    <property type="entry name" value="Ribosomal_uS5"/>
</dbReference>
<evidence type="ECO:0000313" key="7">
    <source>
        <dbReference type="EMBL" id="SUZ84704.1"/>
    </source>
</evidence>
<dbReference type="GO" id="GO:0006412">
    <property type="term" value="P:translation"/>
    <property type="evidence" value="ECO:0007669"/>
    <property type="project" value="InterPro"/>
</dbReference>
<dbReference type="EMBL" id="UINC01001603">
    <property type="protein sequence ID" value="SUZ84704.1"/>
    <property type="molecule type" value="Genomic_DNA"/>
</dbReference>
<dbReference type="PANTHER" id="PTHR48277:SF1">
    <property type="entry name" value="MITOCHONDRIAL RIBOSOMAL PROTEIN S5"/>
    <property type="match status" value="1"/>
</dbReference>
<dbReference type="GO" id="GO:0005737">
    <property type="term" value="C:cytoplasm"/>
    <property type="evidence" value="ECO:0007669"/>
    <property type="project" value="UniProtKB-ARBA"/>
</dbReference>
<dbReference type="InterPro" id="IPR005324">
    <property type="entry name" value="Ribosomal_uS5_C"/>
</dbReference>
<accession>A0A381R0E9</accession>
<dbReference type="InterPro" id="IPR020568">
    <property type="entry name" value="Ribosomal_Su5_D2-typ_SF"/>
</dbReference>
<evidence type="ECO:0000256" key="2">
    <source>
        <dbReference type="ARBA" id="ARBA00022730"/>
    </source>
</evidence>
<protein>
    <recommendedName>
        <fullName evidence="6">S5 DRBM domain-containing protein</fullName>
    </recommendedName>
</protein>
<dbReference type="GO" id="GO:0019843">
    <property type="term" value="F:rRNA binding"/>
    <property type="evidence" value="ECO:0007669"/>
    <property type="project" value="UniProtKB-KW"/>
</dbReference>
<dbReference type="InterPro" id="IPR005712">
    <property type="entry name" value="Ribosomal_uS5_bac-type"/>
</dbReference>
<dbReference type="InterPro" id="IPR013810">
    <property type="entry name" value="Ribosomal_uS5_N"/>
</dbReference>
<evidence type="ECO:0000256" key="5">
    <source>
        <dbReference type="ARBA" id="ARBA00023274"/>
    </source>
</evidence>
<name>A0A381R0E9_9ZZZZ</name>
<dbReference type="PROSITE" id="PS00585">
    <property type="entry name" value="RIBOSOMAL_S5"/>
    <property type="match status" value="1"/>
</dbReference>
<dbReference type="Pfam" id="PF00333">
    <property type="entry name" value="Ribosomal_S5"/>
    <property type="match status" value="1"/>
</dbReference>
<evidence type="ECO:0000259" key="6">
    <source>
        <dbReference type="PROSITE" id="PS50881"/>
    </source>
</evidence>
<keyword evidence="3" id="KW-0694">RNA-binding</keyword>
<proteinExistence type="inferred from homology"/>
<dbReference type="Pfam" id="PF03719">
    <property type="entry name" value="Ribosomal_S5_C"/>
    <property type="match status" value="1"/>
</dbReference>
<evidence type="ECO:0000256" key="3">
    <source>
        <dbReference type="ARBA" id="ARBA00022884"/>
    </source>
</evidence>
<sequence>MINPAELDLMEEAVVRVSRVSKVTSRGRRFRFSALVVIGDGKGHVGIGLGKANEVISAITKSKENAKQNIRRISIINGTIPHKIIGKFGASRVMLKPASPGTGIIAGAAVRPVMEQVGIQNILTKIIGSNNPLNVVRAVMNALESLQDAVKIATKRGITVKEVFS</sequence>
<keyword evidence="5" id="KW-0687">Ribonucleoprotein</keyword>
<evidence type="ECO:0000256" key="1">
    <source>
        <dbReference type="ARBA" id="ARBA00008945"/>
    </source>
</evidence>
<dbReference type="InterPro" id="IPR014721">
    <property type="entry name" value="Ribsml_uS5_D2-typ_fold_subgr"/>
</dbReference>
<dbReference type="GO" id="GO:0015935">
    <property type="term" value="C:small ribosomal subunit"/>
    <property type="evidence" value="ECO:0007669"/>
    <property type="project" value="InterPro"/>
</dbReference>
<comment type="similarity">
    <text evidence="1">Belongs to the universal ribosomal protein uS5 family.</text>
</comment>
<keyword evidence="4" id="KW-0689">Ribosomal protein</keyword>
<dbReference type="FunFam" id="3.30.230.10:FF:000002">
    <property type="entry name" value="30S ribosomal protein S5"/>
    <property type="match status" value="1"/>
</dbReference>
<dbReference type="HAMAP" id="MF_01307_B">
    <property type="entry name" value="Ribosomal_uS5_B"/>
    <property type="match status" value="1"/>
</dbReference>
<keyword evidence="2" id="KW-0699">rRNA-binding</keyword>
<dbReference type="InterPro" id="IPR018192">
    <property type="entry name" value="Ribosomal_uS5_N_CS"/>
</dbReference>
<reference evidence="7" key="1">
    <citation type="submission" date="2018-05" db="EMBL/GenBank/DDBJ databases">
        <authorList>
            <person name="Lanie J.A."/>
            <person name="Ng W.-L."/>
            <person name="Kazmierczak K.M."/>
            <person name="Andrzejewski T.M."/>
            <person name="Davidsen T.M."/>
            <person name="Wayne K.J."/>
            <person name="Tettelin H."/>
            <person name="Glass J.I."/>
            <person name="Rusch D."/>
            <person name="Podicherti R."/>
            <person name="Tsui H.-C.T."/>
            <person name="Winkler M.E."/>
        </authorList>
    </citation>
    <scope>NUCLEOTIDE SEQUENCE</scope>
</reference>
<dbReference type="NCBIfam" id="TIGR01021">
    <property type="entry name" value="rpsE_bact"/>
    <property type="match status" value="1"/>
</dbReference>
<dbReference type="SUPFAM" id="SSF54768">
    <property type="entry name" value="dsRNA-binding domain-like"/>
    <property type="match status" value="1"/>
</dbReference>